<evidence type="ECO:0000256" key="1">
    <source>
        <dbReference type="SAM" id="MobiDB-lite"/>
    </source>
</evidence>
<accession>A0A1Y2CQP4</accession>
<organism evidence="2 3">
    <name type="scientific">Rhizoclosmatium globosum</name>
    <dbReference type="NCBI Taxonomy" id="329046"/>
    <lineage>
        <taxon>Eukaryota</taxon>
        <taxon>Fungi</taxon>
        <taxon>Fungi incertae sedis</taxon>
        <taxon>Chytridiomycota</taxon>
        <taxon>Chytridiomycota incertae sedis</taxon>
        <taxon>Chytridiomycetes</taxon>
        <taxon>Chytridiales</taxon>
        <taxon>Chytriomycetaceae</taxon>
        <taxon>Rhizoclosmatium</taxon>
    </lineage>
</organism>
<evidence type="ECO:0000313" key="3">
    <source>
        <dbReference type="Proteomes" id="UP000193642"/>
    </source>
</evidence>
<dbReference type="AlphaFoldDB" id="A0A1Y2CQP4"/>
<name>A0A1Y2CQP4_9FUNG</name>
<reference evidence="2 3" key="1">
    <citation type="submission" date="2016-07" db="EMBL/GenBank/DDBJ databases">
        <title>Pervasive Adenine N6-methylation of Active Genes in Fungi.</title>
        <authorList>
            <consortium name="DOE Joint Genome Institute"/>
            <person name="Mondo S.J."/>
            <person name="Dannebaum R.O."/>
            <person name="Kuo R.C."/>
            <person name="Labutti K."/>
            <person name="Haridas S."/>
            <person name="Kuo A."/>
            <person name="Salamov A."/>
            <person name="Ahrendt S.R."/>
            <person name="Lipzen A."/>
            <person name="Sullivan W."/>
            <person name="Andreopoulos W.B."/>
            <person name="Clum A."/>
            <person name="Lindquist E."/>
            <person name="Daum C."/>
            <person name="Ramamoorthy G.K."/>
            <person name="Gryganskyi A."/>
            <person name="Culley D."/>
            <person name="Magnuson J.K."/>
            <person name="James T.Y."/>
            <person name="O'Malley M.A."/>
            <person name="Stajich J.E."/>
            <person name="Spatafora J.W."/>
            <person name="Visel A."/>
            <person name="Grigoriev I.V."/>
        </authorList>
    </citation>
    <scope>NUCLEOTIDE SEQUENCE [LARGE SCALE GENOMIC DNA]</scope>
    <source>
        <strain evidence="2 3">JEL800</strain>
    </source>
</reference>
<keyword evidence="3" id="KW-1185">Reference proteome</keyword>
<comment type="caution">
    <text evidence="2">The sequence shown here is derived from an EMBL/GenBank/DDBJ whole genome shotgun (WGS) entry which is preliminary data.</text>
</comment>
<gene>
    <name evidence="2" type="ORF">BCR33DRAFT_713713</name>
</gene>
<evidence type="ECO:0000313" key="2">
    <source>
        <dbReference type="EMBL" id="ORY49358.1"/>
    </source>
</evidence>
<dbReference type="OrthoDB" id="2162673at2759"/>
<feature type="compositionally biased region" description="Low complexity" evidence="1">
    <location>
        <begin position="1"/>
        <end position="15"/>
    </location>
</feature>
<feature type="compositionally biased region" description="Polar residues" evidence="1">
    <location>
        <begin position="35"/>
        <end position="45"/>
    </location>
</feature>
<feature type="compositionally biased region" description="Polar residues" evidence="1">
    <location>
        <begin position="61"/>
        <end position="74"/>
    </location>
</feature>
<feature type="compositionally biased region" description="Low complexity" evidence="1">
    <location>
        <begin position="213"/>
        <end position="232"/>
    </location>
</feature>
<feature type="region of interest" description="Disordered" evidence="1">
    <location>
        <begin position="213"/>
        <end position="259"/>
    </location>
</feature>
<feature type="region of interest" description="Disordered" evidence="1">
    <location>
        <begin position="1"/>
        <end position="155"/>
    </location>
</feature>
<dbReference type="EMBL" id="MCGO01000009">
    <property type="protein sequence ID" value="ORY49358.1"/>
    <property type="molecule type" value="Genomic_DNA"/>
</dbReference>
<feature type="compositionally biased region" description="Low complexity" evidence="1">
    <location>
        <begin position="85"/>
        <end position="120"/>
    </location>
</feature>
<protein>
    <submittedName>
        <fullName evidence="2">Uncharacterized protein</fullName>
    </submittedName>
</protein>
<proteinExistence type="predicted"/>
<dbReference type="Proteomes" id="UP000193642">
    <property type="component" value="Unassembled WGS sequence"/>
</dbReference>
<sequence length="294" mass="31300">MSSSKASSVSPSKSSLPKDKDKDDDDEYMDEGSVPPSNLLPQTNRDTPKVSDETTETETTPSNQPQIPTINYPPQSLDREPLRLPSQQAKSASNSSHSTISNTPTSSLSTSTTPRLSSKSVPGGKSLPPQNAVGRLKNTDPVPPPERLLQCNQKYPVLPPNKYLLDSNGRLKPAQERELVFEMLEARVVSLKAKCGEIVKAAKALQKACLASSTSNNNSNSTNGSSTNGVSSQYGGAGVSKKSSSKEKSSAGSAVGNTALKEKLRDELARLVEEGRVLRESIESESPVAVSMES</sequence>